<proteinExistence type="predicted"/>
<accession>A0A2U2PDR3</accession>
<dbReference type="Proteomes" id="UP000245647">
    <property type="component" value="Unassembled WGS sequence"/>
</dbReference>
<dbReference type="EMBL" id="QEAS01000013">
    <property type="protein sequence ID" value="PWG79545.1"/>
    <property type="molecule type" value="Genomic_DNA"/>
</dbReference>
<dbReference type="RefSeq" id="WP_109416789.1">
    <property type="nucleotide sequence ID" value="NZ_QEAS01000013.1"/>
</dbReference>
<keyword evidence="2" id="KW-1185">Reference proteome</keyword>
<sequence>MKIELIQISSRSIKLSINNNSGSNDIQVWHKIVTDIILLTGINKAVSLITIDPIKSSIGYDYPNEKLRYNKRSYLLSDIKSFRAIDALNLGDSSEWQLGLSIILYSDSHTIKHVNISQLFPLDEDGILNIQQPTLCCSNDGYSLYWLNSDQPLNEVISKITQIANLYQVIIETVTC</sequence>
<evidence type="ECO:0000313" key="1">
    <source>
        <dbReference type="EMBL" id="PWG79545.1"/>
    </source>
</evidence>
<comment type="caution">
    <text evidence="1">The sequence shown here is derived from an EMBL/GenBank/DDBJ whole genome shotgun (WGS) entry which is preliminary data.</text>
</comment>
<dbReference type="AlphaFoldDB" id="A0A2U2PDR3"/>
<dbReference type="OrthoDB" id="663185at2"/>
<evidence type="ECO:0000313" key="2">
    <source>
        <dbReference type="Proteomes" id="UP000245647"/>
    </source>
</evidence>
<name>A0A2U2PDR3_9SPHI</name>
<reference evidence="1 2" key="1">
    <citation type="submission" date="2018-04" db="EMBL/GenBank/DDBJ databases">
        <title>Pedobacter chongqingensis sp. nov., isolated from a rottenly hemp rope.</title>
        <authorList>
            <person name="Cai Y."/>
        </authorList>
    </citation>
    <scope>NUCLEOTIDE SEQUENCE [LARGE SCALE GENOMIC DNA]</scope>
    <source>
        <strain evidence="1 2">FJ4-8</strain>
    </source>
</reference>
<gene>
    <name evidence="1" type="ORF">DDR33_15860</name>
</gene>
<protein>
    <submittedName>
        <fullName evidence="1">Uncharacterized protein</fullName>
    </submittedName>
</protein>
<organism evidence="1 2">
    <name type="scientific">Pararcticibacter amylolyticus</name>
    <dbReference type="NCBI Taxonomy" id="2173175"/>
    <lineage>
        <taxon>Bacteria</taxon>
        <taxon>Pseudomonadati</taxon>
        <taxon>Bacteroidota</taxon>
        <taxon>Sphingobacteriia</taxon>
        <taxon>Sphingobacteriales</taxon>
        <taxon>Sphingobacteriaceae</taxon>
        <taxon>Pararcticibacter</taxon>
    </lineage>
</organism>